<feature type="compositionally biased region" description="Polar residues" evidence="1">
    <location>
        <begin position="22"/>
        <end position="45"/>
    </location>
</feature>
<dbReference type="AlphaFoldDB" id="F2T924"/>
<feature type="region of interest" description="Disordered" evidence="1">
    <location>
        <begin position="1"/>
        <end position="74"/>
    </location>
</feature>
<organism evidence="2">
    <name type="scientific">Ajellomyces dermatitidis (strain ATCC 18188 / CBS 674.68)</name>
    <name type="common">Blastomyces dermatitidis</name>
    <dbReference type="NCBI Taxonomy" id="653446"/>
    <lineage>
        <taxon>Eukaryota</taxon>
        <taxon>Fungi</taxon>
        <taxon>Dikarya</taxon>
        <taxon>Ascomycota</taxon>
        <taxon>Pezizomycotina</taxon>
        <taxon>Eurotiomycetes</taxon>
        <taxon>Eurotiomycetidae</taxon>
        <taxon>Onygenales</taxon>
        <taxon>Ajellomycetaceae</taxon>
        <taxon>Blastomyces</taxon>
    </lineage>
</organism>
<dbReference type="EMBL" id="GG749416">
    <property type="protein sequence ID" value="EGE79737.1"/>
    <property type="molecule type" value="Genomic_DNA"/>
</dbReference>
<evidence type="ECO:0000313" key="2">
    <source>
        <dbReference type="EMBL" id="EGE79737.1"/>
    </source>
</evidence>
<sequence>MADPGSQGSGDIDDKMKGATQPGDSKTTAQKLSESVQQGVETAKQSAGSASESAKDSASKASETASETLDGGGKSQYFVKSWMDFC</sequence>
<dbReference type="Proteomes" id="UP000007802">
    <property type="component" value="Unassembled WGS sequence"/>
</dbReference>
<name>F2T924_AJEDA</name>
<dbReference type="OrthoDB" id="2348401at2759"/>
<proteinExistence type="predicted"/>
<accession>F2T924</accession>
<reference evidence="2" key="1">
    <citation type="submission" date="2010-03" db="EMBL/GenBank/DDBJ databases">
        <title>Annotation of Blastomyces dermatitidis strain ATCC 18188.</title>
        <authorList>
            <consortium name="The Broad Institute Genome Sequencing Platform"/>
            <consortium name="Broad Institute Genome Sequencing Center for Infectious Disease."/>
            <person name="Cuomo C."/>
            <person name="Klein B."/>
            <person name="Sullivan T."/>
            <person name="Heitman J."/>
            <person name="Young S."/>
            <person name="Zeng Q."/>
            <person name="Gargeya S."/>
            <person name="Alvarado L."/>
            <person name="Berlin A.M."/>
            <person name="Chapman S.B."/>
            <person name="Chen Z."/>
            <person name="Freedman E."/>
            <person name="Gellesch M."/>
            <person name="Goldberg J."/>
            <person name="Griggs A."/>
            <person name="Gujja S."/>
            <person name="Heilman E."/>
            <person name="Heiman D."/>
            <person name="Howarth C."/>
            <person name="Mehta T."/>
            <person name="Neiman D."/>
            <person name="Pearson M."/>
            <person name="Roberts A."/>
            <person name="Saif S."/>
            <person name="Shea T."/>
            <person name="Shenoy N."/>
            <person name="Sisk P."/>
            <person name="Stolte C."/>
            <person name="Sykes S."/>
            <person name="White J."/>
            <person name="Yandava C."/>
            <person name="Haas B."/>
            <person name="Nusbaum C."/>
            <person name="Birren B."/>
        </authorList>
    </citation>
    <scope>NUCLEOTIDE SEQUENCE [LARGE SCALE GENOMIC DNA]</scope>
    <source>
        <strain evidence="2">ATCC 18188</strain>
    </source>
</reference>
<dbReference type="Gene3D" id="6.10.280.100">
    <property type="match status" value="1"/>
</dbReference>
<feature type="compositionally biased region" description="Low complexity" evidence="1">
    <location>
        <begin position="59"/>
        <end position="68"/>
    </location>
</feature>
<evidence type="ECO:0000256" key="1">
    <source>
        <dbReference type="SAM" id="MobiDB-lite"/>
    </source>
</evidence>
<protein>
    <submittedName>
        <fullName evidence="2">Uncharacterized protein</fullName>
    </submittedName>
</protein>
<gene>
    <name evidence="2" type="ORF">BDDG_02678</name>
</gene>
<dbReference type="HOGENOM" id="CLU_2497383_0_0_1"/>